<dbReference type="InterPro" id="IPR014347">
    <property type="entry name" value="Tautomerase/MIF_sf"/>
</dbReference>
<feature type="region of interest" description="Disordered" evidence="13">
    <location>
        <begin position="1"/>
        <end position="42"/>
    </location>
</feature>
<dbReference type="EC" id="5.3.3.12" evidence="8"/>
<evidence type="ECO:0000256" key="1">
    <source>
        <dbReference type="ARBA" id="ARBA00004613"/>
    </source>
</evidence>
<dbReference type="GO" id="GO:0004167">
    <property type="term" value="F:dopachrome isomerase activity"/>
    <property type="evidence" value="ECO:0007669"/>
    <property type="project" value="UniProtKB-EC"/>
</dbReference>
<evidence type="ECO:0000256" key="2">
    <source>
        <dbReference type="ARBA" id="ARBA00005851"/>
    </source>
</evidence>
<evidence type="ECO:0000256" key="9">
    <source>
        <dbReference type="ARBA" id="ARBA00039086"/>
    </source>
</evidence>
<dbReference type="EC" id="5.3.2.1" evidence="9"/>
<evidence type="ECO:0000313" key="15">
    <source>
        <dbReference type="Proteomes" id="UP000799438"/>
    </source>
</evidence>
<dbReference type="SUPFAM" id="SSF55331">
    <property type="entry name" value="Tautomerase/MIF"/>
    <property type="match status" value="1"/>
</dbReference>
<comment type="catalytic activity">
    <reaction evidence="7">
        <text>L-dopachrome = 5,6-dihydroxyindole-2-carboxylate</text>
        <dbReference type="Rhea" id="RHEA:13041"/>
        <dbReference type="ChEBI" id="CHEBI:16875"/>
        <dbReference type="ChEBI" id="CHEBI:57509"/>
        <dbReference type="EC" id="5.3.3.12"/>
    </reaction>
</comment>
<dbReference type="GO" id="GO:0005576">
    <property type="term" value="C:extracellular region"/>
    <property type="evidence" value="ECO:0007669"/>
    <property type="project" value="UniProtKB-SubCell"/>
</dbReference>
<evidence type="ECO:0000256" key="8">
    <source>
        <dbReference type="ARBA" id="ARBA00038932"/>
    </source>
</evidence>
<dbReference type="PANTHER" id="PTHR11954">
    <property type="entry name" value="D-DOPACHROME DECARBOXYLASE"/>
    <property type="match status" value="1"/>
</dbReference>
<gene>
    <name evidence="14" type="ORF">K452DRAFT_225392</name>
</gene>
<protein>
    <recommendedName>
        <fullName evidence="12">L-dopachrome isomerase</fullName>
        <ecNumber evidence="9">5.3.2.1</ecNumber>
        <ecNumber evidence="8">5.3.3.12</ecNumber>
    </recommendedName>
    <alternativeName>
        <fullName evidence="10">L-dopachrome tautomerase</fullName>
    </alternativeName>
    <alternativeName>
        <fullName evidence="11">Phenylpyruvate tautomerase</fullName>
    </alternativeName>
</protein>
<evidence type="ECO:0000256" key="3">
    <source>
        <dbReference type="ARBA" id="ARBA00022514"/>
    </source>
</evidence>
<dbReference type="RefSeq" id="XP_033399154.1">
    <property type="nucleotide sequence ID" value="XM_033536743.1"/>
</dbReference>
<dbReference type="Proteomes" id="UP000799438">
    <property type="component" value="Unassembled WGS sequence"/>
</dbReference>
<evidence type="ECO:0000256" key="6">
    <source>
        <dbReference type="ARBA" id="ARBA00036735"/>
    </source>
</evidence>
<keyword evidence="15" id="KW-1185">Reference proteome</keyword>
<accession>A0A6A6BH15</accession>
<evidence type="ECO:0000313" key="14">
    <source>
        <dbReference type="EMBL" id="KAF2143442.1"/>
    </source>
</evidence>
<proteinExistence type="inferred from homology"/>
<reference evidence="14" key="1">
    <citation type="journal article" date="2020" name="Stud. Mycol.">
        <title>101 Dothideomycetes genomes: a test case for predicting lifestyles and emergence of pathogens.</title>
        <authorList>
            <person name="Haridas S."/>
            <person name="Albert R."/>
            <person name="Binder M."/>
            <person name="Bloem J."/>
            <person name="Labutti K."/>
            <person name="Salamov A."/>
            <person name="Andreopoulos B."/>
            <person name="Baker S."/>
            <person name="Barry K."/>
            <person name="Bills G."/>
            <person name="Bluhm B."/>
            <person name="Cannon C."/>
            <person name="Castanera R."/>
            <person name="Culley D."/>
            <person name="Daum C."/>
            <person name="Ezra D."/>
            <person name="Gonzalez J."/>
            <person name="Henrissat B."/>
            <person name="Kuo A."/>
            <person name="Liang C."/>
            <person name="Lipzen A."/>
            <person name="Lutzoni F."/>
            <person name="Magnuson J."/>
            <person name="Mondo S."/>
            <person name="Nolan M."/>
            <person name="Ohm R."/>
            <person name="Pangilinan J."/>
            <person name="Park H.-J."/>
            <person name="Ramirez L."/>
            <person name="Alfaro M."/>
            <person name="Sun H."/>
            <person name="Tritt A."/>
            <person name="Yoshinaga Y."/>
            <person name="Zwiers L.-H."/>
            <person name="Turgeon B."/>
            <person name="Goodwin S."/>
            <person name="Spatafora J."/>
            <person name="Crous P."/>
            <person name="Grigoriev I."/>
        </authorList>
    </citation>
    <scope>NUCLEOTIDE SEQUENCE</scope>
    <source>
        <strain evidence="14">CBS 121167</strain>
    </source>
</reference>
<dbReference type="EMBL" id="ML995482">
    <property type="protein sequence ID" value="KAF2143442.1"/>
    <property type="molecule type" value="Genomic_DNA"/>
</dbReference>
<evidence type="ECO:0000256" key="11">
    <source>
        <dbReference type="ARBA" id="ARBA00041912"/>
    </source>
</evidence>
<dbReference type="Pfam" id="PF01187">
    <property type="entry name" value="MIF"/>
    <property type="match status" value="1"/>
</dbReference>
<evidence type="ECO:0000256" key="5">
    <source>
        <dbReference type="ARBA" id="ARBA00023235"/>
    </source>
</evidence>
<dbReference type="PANTHER" id="PTHR11954:SF6">
    <property type="entry name" value="MACROPHAGE MIGRATION INHIBITORY FACTOR"/>
    <property type="match status" value="1"/>
</dbReference>
<feature type="compositionally biased region" description="Polar residues" evidence="13">
    <location>
        <begin position="1"/>
        <end position="17"/>
    </location>
</feature>
<comment type="catalytic activity">
    <reaction evidence="6">
        <text>3-phenylpyruvate = enol-phenylpyruvate</text>
        <dbReference type="Rhea" id="RHEA:17097"/>
        <dbReference type="ChEBI" id="CHEBI:16815"/>
        <dbReference type="ChEBI" id="CHEBI:18005"/>
        <dbReference type="EC" id="5.3.2.1"/>
    </reaction>
</comment>
<evidence type="ECO:0000256" key="7">
    <source>
        <dbReference type="ARBA" id="ARBA00036823"/>
    </source>
</evidence>
<feature type="region of interest" description="Disordered" evidence="13">
    <location>
        <begin position="320"/>
        <end position="370"/>
    </location>
</feature>
<feature type="compositionally biased region" description="Polar residues" evidence="13">
    <location>
        <begin position="284"/>
        <end position="306"/>
    </location>
</feature>
<keyword evidence="4" id="KW-0964">Secreted</keyword>
<name>A0A6A6BH15_9PEZI</name>
<keyword evidence="3" id="KW-0202">Cytokine</keyword>
<dbReference type="AlphaFoldDB" id="A0A6A6BH15"/>
<feature type="compositionally biased region" description="Polar residues" evidence="13">
    <location>
        <begin position="330"/>
        <end position="343"/>
    </location>
</feature>
<evidence type="ECO:0000256" key="12">
    <source>
        <dbReference type="ARBA" id="ARBA00042730"/>
    </source>
</evidence>
<feature type="region of interest" description="Disordered" evidence="13">
    <location>
        <begin position="279"/>
        <end position="306"/>
    </location>
</feature>
<dbReference type="Gene3D" id="3.30.429.10">
    <property type="entry name" value="Macrophage Migration Inhibitory Factor"/>
    <property type="match status" value="1"/>
</dbReference>
<dbReference type="GO" id="GO:0050178">
    <property type="term" value="F:phenylpyruvate tautomerase activity"/>
    <property type="evidence" value="ECO:0007669"/>
    <property type="project" value="UniProtKB-EC"/>
</dbReference>
<comment type="similarity">
    <text evidence="2">Belongs to the MIF family.</text>
</comment>
<evidence type="ECO:0000256" key="13">
    <source>
        <dbReference type="SAM" id="MobiDB-lite"/>
    </source>
</evidence>
<keyword evidence="5" id="KW-0413">Isomerase</keyword>
<dbReference type="OrthoDB" id="255819at2759"/>
<organism evidence="14 15">
    <name type="scientific">Aplosporella prunicola CBS 121167</name>
    <dbReference type="NCBI Taxonomy" id="1176127"/>
    <lineage>
        <taxon>Eukaryota</taxon>
        <taxon>Fungi</taxon>
        <taxon>Dikarya</taxon>
        <taxon>Ascomycota</taxon>
        <taxon>Pezizomycotina</taxon>
        <taxon>Dothideomycetes</taxon>
        <taxon>Dothideomycetes incertae sedis</taxon>
        <taxon>Botryosphaeriales</taxon>
        <taxon>Aplosporellaceae</taxon>
        <taxon>Aplosporella</taxon>
    </lineage>
</organism>
<dbReference type="GeneID" id="54294239"/>
<dbReference type="InterPro" id="IPR001398">
    <property type="entry name" value="Macrophage_inhib_fac"/>
</dbReference>
<evidence type="ECO:0000256" key="10">
    <source>
        <dbReference type="ARBA" id="ARBA00041631"/>
    </source>
</evidence>
<sequence length="370" mass="40813">MFNERQSTSTMESNDQFPKQAGATLIIQDGNPKSPLSPADSTLSFDDALVSPRAFAPLPEPETLADRKEIIRTIEWGAPGEKKEAAVTKGISHGHKTRKRTQYYEGRFNERDTTGQARDRVARDSPVVVELKTNVIIDDEYTLATSLSNQLSRRFQRSESSIMVNLNHSACLLFGGTFEPAYVLHITALPSQLQPVTNKRNAALLQEFLRDILTVEPERGIVQFHALAEENFAINSHTLLGEVEQEERKMSEQSGVRLAMTKGAKKSRSLKPKVSMQLMRKNSIKSSKTLVAPSVSSPGTLDSPNTLVDLAGDDLELSQVDSKNNDKLAQLQTRQTASQSVSMASPPPTPEDTKKPKVGKSKSLAAIFRR</sequence>
<evidence type="ECO:0000256" key="4">
    <source>
        <dbReference type="ARBA" id="ARBA00022525"/>
    </source>
</evidence>
<comment type="subcellular location">
    <subcellularLocation>
        <location evidence="1">Secreted</location>
    </subcellularLocation>
</comment>